<evidence type="ECO:0000313" key="5">
    <source>
        <dbReference type="Proteomes" id="UP000737402"/>
    </source>
</evidence>
<feature type="domain" description="N-acetyltransferase" evidence="3">
    <location>
        <begin position="6"/>
        <end position="161"/>
    </location>
</feature>
<keyword evidence="1 4" id="KW-0808">Transferase</keyword>
<keyword evidence="2 4" id="KW-0012">Acyltransferase</keyword>
<evidence type="ECO:0000259" key="3">
    <source>
        <dbReference type="PROSITE" id="PS51186"/>
    </source>
</evidence>
<evidence type="ECO:0000313" key="4">
    <source>
        <dbReference type="EMBL" id="MBM7622130.1"/>
    </source>
</evidence>
<dbReference type="SUPFAM" id="SSF55729">
    <property type="entry name" value="Acyl-CoA N-acyltransferases (Nat)"/>
    <property type="match status" value="1"/>
</dbReference>
<sequence>MENSHLIIRNAEEKDLPAIVAIYNSTIESKMVTADTNPVAVEDKLAWYHDHNEVNRPLWVVVDKEKNEICAWLSFQSFYGRPAYQATAEVSIYLHESTRGKGLGAYLLNYALEACPGLGIENLLGFIFAHNLPSIGLFQKFGFEKWGFLPKVAELEGIKRDLVILGRKI</sequence>
<dbReference type="PANTHER" id="PTHR43072">
    <property type="entry name" value="N-ACETYLTRANSFERASE"/>
    <property type="match status" value="1"/>
</dbReference>
<dbReference type="Gene3D" id="3.40.630.30">
    <property type="match status" value="1"/>
</dbReference>
<evidence type="ECO:0000256" key="2">
    <source>
        <dbReference type="ARBA" id="ARBA00023315"/>
    </source>
</evidence>
<dbReference type="RefSeq" id="WP_204419474.1">
    <property type="nucleotide sequence ID" value="NZ_JAFBED010000014.1"/>
</dbReference>
<keyword evidence="5" id="KW-1185">Reference proteome</keyword>
<dbReference type="GO" id="GO:0102971">
    <property type="term" value="F:phosphinothricin N-acetyltransferase activity"/>
    <property type="evidence" value="ECO:0007669"/>
    <property type="project" value="UniProtKB-EC"/>
</dbReference>
<dbReference type="InterPro" id="IPR016181">
    <property type="entry name" value="Acyl_CoA_acyltransferase"/>
</dbReference>
<protein>
    <submittedName>
        <fullName evidence="4">Phosphinothricin acetyltransferase</fullName>
        <ecNumber evidence="4">2.3.1.183</ecNumber>
    </submittedName>
</protein>
<reference evidence="4 5" key="1">
    <citation type="submission" date="2021-01" db="EMBL/GenBank/DDBJ databases">
        <title>Genomic Encyclopedia of Type Strains, Phase IV (KMG-IV): sequencing the most valuable type-strain genomes for metagenomic binning, comparative biology and taxonomic classification.</title>
        <authorList>
            <person name="Goeker M."/>
        </authorList>
    </citation>
    <scope>NUCLEOTIDE SEQUENCE [LARGE SCALE GENOMIC DNA]</scope>
    <source>
        <strain evidence="4 5">DSM 25879</strain>
    </source>
</reference>
<evidence type="ECO:0000256" key="1">
    <source>
        <dbReference type="ARBA" id="ARBA00022679"/>
    </source>
</evidence>
<comment type="caution">
    <text evidence="4">The sequence shown here is derived from an EMBL/GenBank/DDBJ whole genome shotgun (WGS) entry which is preliminary data.</text>
</comment>
<name>A0ABS2P6U0_9BACI</name>
<proteinExistence type="predicted"/>
<dbReference type="EC" id="2.3.1.183" evidence="4"/>
<gene>
    <name evidence="4" type="ORF">JOC95_004041</name>
</gene>
<organism evidence="4 5">
    <name type="scientific">Sutcliffiella tianshenii</name>
    <dbReference type="NCBI Taxonomy" id="1463404"/>
    <lineage>
        <taxon>Bacteria</taxon>
        <taxon>Bacillati</taxon>
        <taxon>Bacillota</taxon>
        <taxon>Bacilli</taxon>
        <taxon>Bacillales</taxon>
        <taxon>Bacillaceae</taxon>
        <taxon>Sutcliffiella</taxon>
    </lineage>
</organism>
<dbReference type="EMBL" id="JAFBED010000014">
    <property type="protein sequence ID" value="MBM7622130.1"/>
    <property type="molecule type" value="Genomic_DNA"/>
</dbReference>
<dbReference type="PROSITE" id="PS51186">
    <property type="entry name" value="GNAT"/>
    <property type="match status" value="1"/>
</dbReference>
<dbReference type="Pfam" id="PF00583">
    <property type="entry name" value="Acetyltransf_1"/>
    <property type="match status" value="1"/>
</dbReference>
<dbReference type="Proteomes" id="UP000737402">
    <property type="component" value="Unassembled WGS sequence"/>
</dbReference>
<accession>A0ABS2P6U0</accession>
<dbReference type="PANTHER" id="PTHR43072:SF23">
    <property type="entry name" value="UPF0039 PROTEIN C11D3.02C"/>
    <property type="match status" value="1"/>
</dbReference>
<dbReference type="InterPro" id="IPR000182">
    <property type="entry name" value="GNAT_dom"/>
</dbReference>
<dbReference type="CDD" id="cd04301">
    <property type="entry name" value="NAT_SF"/>
    <property type="match status" value="1"/>
</dbReference>